<evidence type="ECO:0000259" key="2">
    <source>
        <dbReference type="PROSITE" id="PS50126"/>
    </source>
</evidence>
<dbReference type="FunFam" id="3.30.420.140:FF:000001">
    <property type="entry name" value="RNA-binding transcriptional accessory protein"/>
    <property type="match status" value="1"/>
</dbReference>
<dbReference type="Gene3D" id="1.10.150.310">
    <property type="entry name" value="Tex RuvX-like domain-like"/>
    <property type="match status" value="1"/>
</dbReference>
<dbReference type="Pfam" id="PF22706">
    <property type="entry name" value="Tex_central_region"/>
    <property type="match status" value="1"/>
</dbReference>
<dbReference type="InterPro" id="IPR050437">
    <property type="entry name" value="Ribos_protein_bS1-like"/>
</dbReference>
<dbReference type="InterPro" id="IPR037027">
    <property type="entry name" value="YqgF/RNaseH-like_dom_sf"/>
</dbReference>
<protein>
    <submittedName>
        <fullName evidence="3">RNA-binding protein</fullName>
    </submittedName>
</protein>
<sequence>MTSNLQKDLINLLKEKTKLSNKAIENIINLLNEGCTIPFIARYRKDQTQNATDEDLRKFEEVYNYSQRLLKRKEEIINLLEEKNFLNDKVKQTIQEIKTLQALEDIYAPFKDKKSSRTSSAIENGLEPLANIIQSLKYTNEEINQKAKQFTSKSIKSSDDAITGAKDIIAQRYADDFKSKEIIRNLIANWGELQIKEGKEFDKNGIYASFAKKNEKLKYIKSHRVLAILRAVNEKELSIKIDIDENHILENIKKYKIPSWASSSKDIVFDAYKDGLKRLLLPSLKREAINTLKEKASEQAIELFGKNLKELLQTAPLVNQVILGMDPGFVSGCKLAVIDENGIYLDSNVIYCTKPKEDIKTSSKIVLDLIKKYKVNSIAIGNGTASRETAQFISKLINENNLDINYAIVSEIGASVYSASKIAAQEYPNLDVTIRGAISIAGRLRDPMATLVKIDPKSLGIGQYQHDVNQKELALKLENTTVDLVNKVGVDLNSASYKLLSFISGISEKLAINIIAHRDNIKKFNSKNELLKVKGLGAKAYEQAVGFLRIKEGKSILDNTAIHPEDYTLTKALQKSYKIEEIKDNQIEQIANELNTSVLKLQDIINELKKPGYDVRNEFNQVKFSSDVTKLEELKEGYILSGIVRNITDFGAFIDIGLKNDALLHISQISAKRISHPSEVLSINQNLENIKVVSVDLEKQRVGLSLR</sequence>
<accession>A0A1P8KPS5</accession>
<evidence type="ECO:0000256" key="1">
    <source>
        <dbReference type="SAM" id="Coils"/>
    </source>
</evidence>
<dbReference type="PROSITE" id="PS50126">
    <property type="entry name" value="S1"/>
    <property type="match status" value="1"/>
</dbReference>
<dbReference type="SUPFAM" id="SSF158832">
    <property type="entry name" value="Tex N-terminal region-like"/>
    <property type="match status" value="1"/>
</dbReference>
<dbReference type="OrthoDB" id="9804714at2"/>
<dbReference type="Gene3D" id="1.10.10.650">
    <property type="entry name" value="RuvA domain 2-like"/>
    <property type="match status" value="1"/>
</dbReference>
<dbReference type="SMART" id="SM00316">
    <property type="entry name" value="S1"/>
    <property type="match status" value="1"/>
</dbReference>
<keyword evidence="1" id="KW-0175">Coiled coil</keyword>
<dbReference type="InterPro" id="IPR023323">
    <property type="entry name" value="Tex-like_dom_sf"/>
</dbReference>
<dbReference type="KEGG" id="alp:LPB137_12085"/>
<dbReference type="SUPFAM" id="SSF50249">
    <property type="entry name" value="Nucleic acid-binding proteins"/>
    <property type="match status" value="1"/>
</dbReference>
<reference evidence="3 4" key="1">
    <citation type="submission" date="2017-01" db="EMBL/GenBank/DDBJ databases">
        <title>Genome sequencing of Arcobacter sp. LPB0137.</title>
        <authorList>
            <person name="Lee G.-W."/>
            <person name="Yi H."/>
        </authorList>
    </citation>
    <scope>NUCLEOTIDE SEQUENCE [LARGE SCALE GENOMIC DNA]</scope>
    <source>
        <strain evidence="3 4">LPB0137</strain>
    </source>
</reference>
<dbReference type="RefSeq" id="WP_076088413.1">
    <property type="nucleotide sequence ID" value="NZ_CP019070.1"/>
</dbReference>
<dbReference type="FunFam" id="1.10.10.650:FF:000001">
    <property type="entry name" value="S1 RNA-binding domain 1"/>
    <property type="match status" value="1"/>
</dbReference>
<dbReference type="InterPro" id="IPR032639">
    <property type="entry name" value="Tex_YqgF"/>
</dbReference>
<dbReference type="AlphaFoldDB" id="A0A1P8KPS5"/>
<dbReference type="InterPro" id="IPR023319">
    <property type="entry name" value="Tex-like_HTH_dom_sf"/>
</dbReference>
<gene>
    <name evidence="3" type="ORF">LPB137_12085</name>
</gene>
<dbReference type="InterPro" id="IPR012340">
    <property type="entry name" value="NA-bd_OB-fold"/>
</dbReference>
<dbReference type="Pfam" id="PF09371">
    <property type="entry name" value="Tex_N"/>
    <property type="match status" value="1"/>
</dbReference>
<proteinExistence type="predicted"/>
<dbReference type="Pfam" id="PF00575">
    <property type="entry name" value="S1"/>
    <property type="match status" value="1"/>
</dbReference>
<dbReference type="Proteomes" id="UP000186074">
    <property type="component" value="Chromosome"/>
</dbReference>
<evidence type="ECO:0000313" key="4">
    <source>
        <dbReference type="Proteomes" id="UP000186074"/>
    </source>
</evidence>
<dbReference type="SUPFAM" id="SSF53098">
    <property type="entry name" value="Ribonuclease H-like"/>
    <property type="match status" value="1"/>
</dbReference>
<dbReference type="InterPro" id="IPR006641">
    <property type="entry name" value="YqgF/RNaseH-like_dom"/>
</dbReference>
<dbReference type="SMART" id="SM00732">
    <property type="entry name" value="YqgFc"/>
    <property type="match status" value="1"/>
</dbReference>
<dbReference type="PANTHER" id="PTHR10724:SF10">
    <property type="entry name" value="S1 RNA-BINDING DOMAIN-CONTAINING PROTEIN 1"/>
    <property type="match status" value="1"/>
</dbReference>
<dbReference type="GO" id="GO:0003729">
    <property type="term" value="F:mRNA binding"/>
    <property type="evidence" value="ECO:0007669"/>
    <property type="project" value="TreeGrafter"/>
</dbReference>
<dbReference type="InterPro" id="IPR044146">
    <property type="entry name" value="S1_Tex"/>
</dbReference>
<dbReference type="FunFam" id="2.40.50.140:FF:000051">
    <property type="entry name" value="RNA-binding transcriptional accessory protein"/>
    <property type="match status" value="1"/>
</dbReference>
<dbReference type="InterPro" id="IPR012337">
    <property type="entry name" value="RNaseH-like_sf"/>
</dbReference>
<dbReference type="STRING" id="1850254.LPB137_12085"/>
<dbReference type="Gene3D" id="1.10.3500.10">
    <property type="entry name" value="Tex N-terminal region-like"/>
    <property type="match status" value="1"/>
</dbReference>
<dbReference type="InterPro" id="IPR003029">
    <property type="entry name" value="S1_domain"/>
</dbReference>
<feature type="coiled-coil region" evidence="1">
    <location>
        <begin position="76"/>
        <end position="103"/>
    </location>
</feature>
<evidence type="ECO:0000313" key="3">
    <source>
        <dbReference type="EMBL" id="APW66536.1"/>
    </source>
</evidence>
<dbReference type="Pfam" id="PF12836">
    <property type="entry name" value="HHH_3"/>
    <property type="match status" value="1"/>
</dbReference>
<dbReference type="GO" id="GO:0005737">
    <property type="term" value="C:cytoplasm"/>
    <property type="evidence" value="ECO:0007669"/>
    <property type="project" value="UniProtKB-ARBA"/>
</dbReference>
<dbReference type="CDD" id="cd05685">
    <property type="entry name" value="S1_Tex"/>
    <property type="match status" value="1"/>
</dbReference>
<dbReference type="Pfam" id="PF17674">
    <property type="entry name" value="HHH_9"/>
    <property type="match status" value="1"/>
</dbReference>
<dbReference type="Pfam" id="PF16921">
    <property type="entry name" value="Tex_YqgF"/>
    <property type="match status" value="1"/>
</dbReference>
<dbReference type="GO" id="GO:0006412">
    <property type="term" value="P:translation"/>
    <property type="evidence" value="ECO:0007669"/>
    <property type="project" value="TreeGrafter"/>
</dbReference>
<dbReference type="GO" id="GO:0006139">
    <property type="term" value="P:nucleobase-containing compound metabolic process"/>
    <property type="evidence" value="ECO:0007669"/>
    <property type="project" value="InterPro"/>
</dbReference>
<keyword evidence="4" id="KW-1185">Reference proteome</keyword>
<feature type="domain" description="S1 motif" evidence="2">
    <location>
        <begin position="637"/>
        <end position="707"/>
    </location>
</feature>
<dbReference type="InterPro" id="IPR055179">
    <property type="entry name" value="Tex-like_central_region"/>
</dbReference>
<dbReference type="PANTHER" id="PTHR10724">
    <property type="entry name" value="30S RIBOSOMAL PROTEIN S1"/>
    <property type="match status" value="1"/>
</dbReference>
<name>A0A1P8KPS5_9BACT</name>
<dbReference type="InterPro" id="IPR041692">
    <property type="entry name" value="HHH_9"/>
</dbReference>
<dbReference type="SUPFAM" id="SSF47781">
    <property type="entry name" value="RuvA domain 2-like"/>
    <property type="match status" value="2"/>
</dbReference>
<dbReference type="GO" id="GO:0003735">
    <property type="term" value="F:structural constituent of ribosome"/>
    <property type="evidence" value="ECO:0007669"/>
    <property type="project" value="TreeGrafter"/>
</dbReference>
<dbReference type="InterPro" id="IPR010994">
    <property type="entry name" value="RuvA_2-like"/>
</dbReference>
<dbReference type="Gene3D" id="2.40.50.140">
    <property type="entry name" value="Nucleic acid-binding proteins"/>
    <property type="match status" value="1"/>
</dbReference>
<dbReference type="InterPro" id="IPR018974">
    <property type="entry name" value="Tex-like_N"/>
</dbReference>
<dbReference type="EMBL" id="CP019070">
    <property type="protein sequence ID" value="APW66536.1"/>
    <property type="molecule type" value="Genomic_DNA"/>
</dbReference>
<dbReference type="Gene3D" id="3.30.420.140">
    <property type="entry name" value="YqgF/RNase H-like domain"/>
    <property type="match status" value="1"/>
</dbReference>
<organism evidence="3 4">
    <name type="scientific">Poseidonibacter parvus</name>
    <dbReference type="NCBI Taxonomy" id="1850254"/>
    <lineage>
        <taxon>Bacteria</taxon>
        <taxon>Pseudomonadati</taxon>
        <taxon>Campylobacterota</taxon>
        <taxon>Epsilonproteobacteria</taxon>
        <taxon>Campylobacterales</taxon>
        <taxon>Arcobacteraceae</taxon>
        <taxon>Poseidonibacter</taxon>
    </lineage>
</organism>